<feature type="transmembrane region" description="Helical" evidence="4">
    <location>
        <begin position="192"/>
        <end position="213"/>
    </location>
</feature>
<dbReference type="STRING" id="888268.A0A1E5VWA0"/>
<dbReference type="CDD" id="cd02892">
    <property type="entry name" value="SQCY_1"/>
    <property type="match status" value="1"/>
</dbReference>
<keyword evidence="4" id="KW-1133">Transmembrane helix</keyword>
<dbReference type="GO" id="GO:0031559">
    <property type="term" value="F:oxidosqualene cyclase activity"/>
    <property type="evidence" value="ECO:0007669"/>
    <property type="project" value="UniProtKB-ARBA"/>
</dbReference>
<dbReference type="InterPro" id="IPR008930">
    <property type="entry name" value="Terpenoid_cyclase/PrenylTrfase"/>
</dbReference>
<keyword evidence="4" id="KW-0472">Membrane</keyword>
<dbReference type="InterPro" id="IPR032696">
    <property type="entry name" value="SQ_cyclase_C"/>
</dbReference>
<comment type="caution">
    <text evidence="7">The sequence shown here is derived from an EMBL/GenBank/DDBJ whole genome shotgun (WGS) entry which is preliminary data.</text>
</comment>
<evidence type="ECO:0000256" key="4">
    <source>
        <dbReference type="SAM" id="Phobius"/>
    </source>
</evidence>
<dbReference type="InterPro" id="IPR018333">
    <property type="entry name" value="Squalene_cyclase"/>
</dbReference>
<evidence type="ECO:0000256" key="1">
    <source>
        <dbReference type="ARBA" id="ARBA00009755"/>
    </source>
</evidence>
<dbReference type="NCBIfam" id="TIGR01787">
    <property type="entry name" value="squalene_cyclas"/>
    <property type="match status" value="1"/>
</dbReference>
<evidence type="ECO:0000313" key="8">
    <source>
        <dbReference type="Proteomes" id="UP000095767"/>
    </source>
</evidence>
<keyword evidence="4" id="KW-0812">Transmembrane</keyword>
<evidence type="ECO:0000256" key="3">
    <source>
        <dbReference type="RuleBase" id="RU362003"/>
    </source>
</evidence>
<gene>
    <name evidence="7" type="ORF">BAE44_0009585</name>
</gene>
<feature type="domain" description="Squalene cyclase N-terminal" evidence="6">
    <location>
        <begin position="127"/>
        <end position="194"/>
    </location>
</feature>
<reference evidence="7 8" key="1">
    <citation type="submission" date="2016-09" db="EMBL/GenBank/DDBJ databases">
        <title>The draft genome of Dichanthelium oligosanthes: A C3 panicoid grass species.</title>
        <authorList>
            <person name="Studer A.J."/>
            <person name="Schnable J.C."/>
            <person name="Brutnell T.P."/>
        </authorList>
    </citation>
    <scope>NUCLEOTIDE SEQUENCE [LARGE SCALE GENOMIC DNA]</scope>
    <source>
        <strain evidence="8">cv. Kellogg 1175</strain>
        <tissue evidence="7">Leaf</tissue>
    </source>
</reference>
<dbReference type="OrthoDB" id="602388at2759"/>
<organism evidence="7 8">
    <name type="scientific">Dichanthelium oligosanthes</name>
    <dbReference type="NCBI Taxonomy" id="888268"/>
    <lineage>
        <taxon>Eukaryota</taxon>
        <taxon>Viridiplantae</taxon>
        <taxon>Streptophyta</taxon>
        <taxon>Embryophyta</taxon>
        <taxon>Tracheophyta</taxon>
        <taxon>Spermatophyta</taxon>
        <taxon>Magnoliopsida</taxon>
        <taxon>Liliopsida</taxon>
        <taxon>Poales</taxon>
        <taxon>Poaceae</taxon>
        <taxon>PACMAD clade</taxon>
        <taxon>Panicoideae</taxon>
        <taxon>Panicodae</taxon>
        <taxon>Paniceae</taxon>
        <taxon>Dichantheliinae</taxon>
        <taxon>Dichanthelium</taxon>
    </lineage>
</organism>
<dbReference type="Pfam" id="PF13243">
    <property type="entry name" value="SQHop_cyclase_C"/>
    <property type="match status" value="1"/>
</dbReference>
<dbReference type="InterPro" id="IPR032697">
    <property type="entry name" value="SQ_cyclase_N"/>
</dbReference>
<keyword evidence="3" id="KW-0413">Isomerase</keyword>
<protein>
    <recommendedName>
        <fullName evidence="3">Terpene cyclase/mutase family member</fullName>
        <ecNumber evidence="3">5.4.99.-</ecNumber>
    </recommendedName>
</protein>
<dbReference type="Gene3D" id="1.50.10.20">
    <property type="match status" value="2"/>
</dbReference>
<sequence length="769" mass="87067">MWRLKVAEGGGDPWLRTKNGHVGRQVWEFDAAADPDPAVDAARRAFVDRRQDLKHSADLLMRIQFAKENPLKLDLPAIKLDEHEDVTEEAVSTTLKRAISRFSTLQAHDGHWPGDYGGPMFLMPGLNEDGGWGLHIEGPSTMFGSALTYVILRLLGEGPDSGDGAMEKGRNWILNHGGATFITSWGKFWLSVLYQLLFIYLFMCCFHLLGSALTSSNSLAYLRYLVCLNGLFSIFNRPTIKLLFLVAMLFIADILQRLAGRMWCHCRMVYLPMCYIYGKRFVGQITPLVLELRKELFKDPYSEIDWDKARNQCAKEDLYYPHPFVQDILWATLHKFVEPVMLHWPGSKLREKSLETVMQHVHYEDENTRYICIGPVNKVLNMLACWIEDPNSEAFKLHIPRVYDYLWLAEDGMKMQGYNGSQLWDTAFTVQAIVATNLIEEFGPTLKLAHDYIKNSQVRDDCPGNLDDWYRHTSKGAWPFSTADHGWPISDCTAEGLKASLLLSKISPEIVGESLEANRFYDAVSCLMSYMNDNGGFATYELTRSYAWLELINPAETFGDIVIDYPYVECTSAAIQALTSFRKLYPGHRRKEVDNCISKAVSFIESIQKNDGSWYGSRAVCFTYCTWFGMKGLIAAGGTFENSPAIRKACEFLLSKELPSGGWGESYLSSQDQVYTNLKGKRAHAVTTGWAMLALIDAGQAERDPTPLHRAAKVLINLQSEGGEFPQQEIIGVFNKNCMISYSQYRNIFPIWALGEYRCRVLGVGKECP</sequence>
<proteinExistence type="inferred from homology"/>
<keyword evidence="2" id="KW-0677">Repeat</keyword>
<dbReference type="EMBL" id="LWDX02027649">
    <property type="protein sequence ID" value="OEL29390.1"/>
    <property type="molecule type" value="Genomic_DNA"/>
</dbReference>
<dbReference type="Pfam" id="PF13249">
    <property type="entry name" value="SQHop_cyclase_N"/>
    <property type="match status" value="1"/>
</dbReference>
<dbReference type="GO" id="GO:0016104">
    <property type="term" value="P:triterpenoid biosynthetic process"/>
    <property type="evidence" value="ECO:0007669"/>
    <property type="project" value="InterPro"/>
</dbReference>
<evidence type="ECO:0000259" key="5">
    <source>
        <dbReference type="Pfam" id="PF13243"/>
    </source>
</evidence>
<comment type="similarity">
    <text evidence="1 3">Belongs to the terpene cyclase/mutase family.</text>
</comment>
<dbReference type="Proteomes" id="UP000095767">
    <property type="component" value="Unassembled WGS sequence"/>
</dbReference>
<feature type="domain" description="Squalene cyclase C-terminal" evidence="5">
    <location>
        <begin position="421"/>
        <end position="758"/>
    </location>
</feature>
<dbReference type="GO" id="GO:0005811">
    <property type="term" value="C:lipid droplet"/>
    <property type="evidence" value="ECO:0007669"/>
    <property type="project" value="InterPro"/>
</dbReference>
<keyword evidence="8" id="KW-1185">Reference proteome</keyword>
<evidence type="ECO:0000313" key="7">
    <source>
        <dbReference type="EMBL" id="OEL29390.1"/>
    </source>
</evidence>
<name>A0A1E5VWA0_9POAL</name>
<dbReference type="EC" id="5.4.99.-" evidence="3"/>
<dbReference type="FunFam" id="1.50.10.20:FF:000011">
    <property type="entry name" value="Terpene cyclase/mutase family member"/>
    <property type="match status" value="1"/>
</dbReference>
<dbReference type="AlphaFoldDB" id="A0A1E5VWA0"/>
<evidence type="ECO:0000259" key="6">
    <source>
        <dbReference type="Pfam" id="PF13249"/>
    </source>
</evidence>
<dbReference type="PANTHER" id="PTHR11764">
    <property type="entry name" value="TERPENE CYCLASE/MUTASE FAMILY MEMBER"/>
    <property type="match status" value="1"/>
</dbReference>
<evidence type="ECO:0000256" key="2">
    <source>
        <dbReference type="ARBA" id="ARBA00022737"/>
    </source>
</evidence>
<dbReference type="SUPFAM" id="SSF48239">
    <property type="entry name" value="Terpenoid cyclases/Protein prenyltransferases"/>
    <property type="match status" value="2"/>
</dbReference>
<accession>A0A1E5VWA0</accession>
<dbReference type="PANTHER" id="PTHR11764:SF20">
    <property type="entry name" value="LANOSTEROL SYNTHASE"/>
    <property type="match status" value="1"/>
</dbReference>